<organism evidence="1 3">
    <name type="scientific">Didymodactylos carnosus</name>
    <dbReference type="NCBI Taxonomy" id="1234261"/>
    <lineage>
        <taxon>Eukaryota</taxon>
        <taxon>Metazoa</taxon>
        <taxon>Spiralia</taxon>
        <taxon>Gnathifera</taxon>
        <taxon>Rotifera</taxon>
        <taxon>Eurotatoria</taxon>
        <taxon>Bdelloidea</taxon>
        <taxon>Philodinida</taxon>
        <taxon>Philodinidae</taxon>
        <taxon>Didymodactylos</taxon>
    </lineage>
</organism>
<reference evidence="1" key="1">
    <citation type="submission" date="2021-02" db="EMBL/GenBank/DDBJ databases">
        <authorList>
            <person name="Nowell W R."/>
        </authorList>
    </citation>
    <scope>NUCLEOTIDE SEQUENCE</scope>
</reference>
<evidence type="ECO:0000313" key="1">
    <source>
        <dbReference type="EMBL" id="CAF1014349.1"/>
    </source>
</evidence>
<accession>A0A8S2DNA7</accession>
<name>A0A8S2DNA7_9BILA</name>
<dbReference type="Proteomes" id="UP000682733">
    <property type="component" value="Unassembled WGS sequence"/>
</dbReference>
<gene>
    <name evidence="1" type="ORF">OVA965_LOCUS15205</name>
    <name evidence="2" type="ORF">TMI583_LOCUS15211</name>
</gene>
<evidence type="ECO:0000313" key="3">
    <source>
        <dbReference type="Proteomes" id="UP000677228"/>
    </source>
</evidence>
<proteinExistence type="predicted"/>
<dbReference type="Proteomes" id="UP000677228">
    <property type="component" value="Unassembled WGS sequence"/>
</dbReference>
<comment type="caution">
    <text evidence="1">The sequence shown here is derived from an EMBL/GenBank/DDBJ whole genome shotgun (WGS) entry which is preliminary data.</text>
</comment>
<dbReference type="AlphaFoldDB" id="A0A8S2DNA7"/>
<protein>
    <submittedName>
        <fullName evidence="1">Uncharacterized protein</fullName>
    </submittedName>
</protein>
<dbReference type="EMBL" id="CAJOBA010006791">
    <property type="protein sequence ID" value="CAF3783373.1"/>
    <property type="molecule type" value="Genomic_DNA"/>
</dbReference>
<evidence type="ECO:0000313" key="2">
    <source>
        <dbReference type="EMBL" id="CAF3783373.1"/>
    </source>
</evidence>
<feature type="non-terminal residue" evidence="1">
    <location>
        <position position="1"/>
    </location>
</feature>
<sequence length="143" mass="16658">LGLGCRIHSDTDILLFRSPLNLYPFSILTKNVPILFLSDWENITLLRYNSGFLFLRPLYLPIIELWTSGLNVNKATFNQPPLQNLLNNDKINISNDIEKLISYQYNRIKAKHPEDNANRRHNSKKKSNGIYAHRPFSRSCIFL</sequence>
<dbReference type="EMBL" id="CAJNOK010006782">
    <property type="protein sequence ID" value="CAF1014349.1"/>
    <property type="molecule type" value="Genomic_DNA"/>
</dbReference>